<reference evidence="2 3" key="1">
    <citation type="submission" date="2018-10" db="EMBL/GenBank/DDBJ databases">
        <authorList>
            <person name="Ekblom R."/>
            <person name="Jareborg N."/>
        </authorList>
    </citation>
    <scope>NUCLEOTIDE SEQUENCE [LARGE SCALE GENOMIC DNA]</scope>
    <source>
        <tissue evidence="2">Muscle</tissue>
    </source>
</reference>
<feature type="non-terminal residue" evidence="2">
    <location>
        <position position="141"/>
    </location>
</feature>
<proteinExistence type="predicted"/>
<dbReference type="AlphaFoldDB" id="A0A9X9M9Z4"/>
<dbReference type="Proteomes" id="UP000269945">
    <property type="component" value="Unassembled WGS sequence"/>
</dbReference>
<sequence length="141" mass="15942">MHVLGQRMRTRAGARRPPPTGGMRVSGKTENQARAAVTSTHHELPPAPPPRTHGSHAVTSRHTSHAAPWVWREGEAWTRMLKKIQQSDFVEERTRRTWMVCKQSRLALPPKEESTNFTPAMAVLTLCLHLFVDSSGICRRF</sequence>
<name>A0A9X9M9Z4_GULGU</name>
<evidence type="ECO:0000256" key="1">
    <source>
        <dbReference type="SAM" id="MobiDB-lite"/>
    </source>
</evidence>
<accession>A0A9X9M9Z4</accession>
<evidence type="ECO:0000313" key="3">
    <source>
        <dbReference type="Proteomes" id="UP000269945"/>
    </source>
</evidence>
<dbReference type="EMBL" id="CYRY02044935">
    <property type="protein sequence ID" value="VCX40149.1"/>
    <property type="molecule type" value="Genomic_DNA"/>
</dbReference>
<feature type="region of interest" description="Disordered" evidence="1">
    <location>
        <begin position="1"/>
        <end position="63"/>
    </location>
</feature>
<organism evidence="2 3">
    <name type="scientific">Gulo gulo</name>
    <name type="common">Wolverine</name>
    <name type="synonym">Gluton</name>
    <dbReference type="NCBI Taxonomy" id="48420"/>
    <lineage>
        <taxon>Eukaryota</taxon>
        <taxon>Metazoa</taxon>
        <taxon>Chordata</taxon>
        <taxon>Craniata</taxon>
        <taxon>Vertebrata</taxon>
        <taxon>Euteleostomi</taxon>
        <taxon>Mammalia</taxon>
        <taxon>Eutheria</taxon>
        <taxon>Laurasiatheria</taxon>
        <taxon>Carnivora</taxon>
        <taxon>Caniformia</taxon>
        <taxon>Musteloidea</taxon>
        <taxon>Mustelidae</taxon>
        <taxon>Guloninae</taxon>
        <taxon>Gulo</taxon>
    </lineage>
</organism>
<comment type="caution">
    <text evidence="2">The sequence shown here is derived from an EMBL/GenBank/DDBJ whole genome shotgun (WGS) entry which is preliminary data.</text>
</comment>
<evidence type="ECO:0000313" key="2">
    <source>
        <dbReference type="EMBL" id="VCX40149.1"/>
    </source>
</evidence>
<keyword evidence="3" id="KW-1185">Reference proteome</keyword>
<protein>
    <submittedName>
        <fullName evidence="2">Uncharacterized protein</fullName>
    </submittedName>
</protein>
<gene>
    <name evidence="2" type="ORF">BN2614_LOCUS3</name>
</gene>